<feature type="transmembrane region" description="Helical" evidence="1">
    <location>
        <begin position="102"/>
        <end position="119"/>
    </location>
</feature>
<keyword evidence="1" id="KW-0812">Transmembrane</keyword>
<sequence length="121" mass="13645">MLLSIRSSAATAVWMRRANDLKCNSKLLLTIIDESLTHDITETMAMLKARLHDDKGRKHTVICTPTSQTFEFSMENDSVFCSSGNDDVTCYVFADGAHPSGVIFQVKLAIFIYLIYFWVQS</sequence>
<evidence type="ECO:0000256" key="1">
    <source>
        <dbReference type="SAM" id="Phobius"/>
    </source>
</evidence>
<keyword evidence="1" id="KW-1133">Transmembrane helix</keyword>
<gene>
    <name evidence="3" type="ORF">L596_015722</name>
</gene>
<dbReference type="Pfam" id="PF04155">
    <property type="entry name" value="Ground-like"/>
    <property type="match status" value="1"/>
</dbReference>
<evidence type="ECO:0000313" key="4">
    <source>
        <dbReference type="Proteomes" id="UP000298663"/>
    </source>
</evidence>
<organism evidence="3 4">
    <name type="scientific">Steinernema carpocapsae</name>
    <name type="common">Entomopathogenic nematode</name>
    <dbReference type="NCBI Taxonomy" id="34508"/>
    <lineage>
        <taxon>Eukaryota</taxon>
        <taxon>Metazoa</taxon>
        <taxon>Ecdysozoa</taxon>
        <taxon>Nematoda</taxon>
        <taxon>Chromadorea</taxon>
        <taxon>Rhabditida</taxon>
        <taxon>Tylenchina</taxon>
        <taxon>Panagrolaimomorpha</taxon>
        <taxon>Strongyloidoidea</taxon>
        <taxon>Steinernematidae</taxon>
        <taxon>Steinernema</taxon>
    </lineage>
</organism>
<reference evidence="3 4" key="1">
    <citation type="journal article" date="2015" name="Genome Biol.">
        <title>Comparative genomics of Steinernema reveals deeply conserved gene regulatory networks.</title>
        <authorList>
            <person name="Dillman A.R."/>
            <person name="Macchietto M."/>
            <person name="Porter C.F."/>
            <person name="Rogers A."/>
            <person name="Williams B."/>
            <person name="Antoshechkin I."/>
            <person name="Lee M.M."/>
            <person name="Goodwin Z."/>
            <person name="Lu X."/>
            <person name="Lewis E.E."/>
            <person name="Goodrich-Blair H."/>
            <person name="Stock S.P."/>
            <person name="Adams B.J."/>
            <person name="Sternberg P.W."/>
            <person name="Mortazavi A."/>
        </authorList>
    </citation>
    <scope>NUCLEOTIDE SEQUENCE [LARGE SCALE GENOMIC DNA]</scope>
    <source>
        <strain evidence="3 4">ALL</strain>
    </source>
</reference>
<accession>A0A4U5NFV6</accession>
<name>A0A4U5NFV6_STECR</name>
<reference evidence="3 4" key="2">
    <citation type="journal article" date="2019" name="G3 (Bethesda)">
        <title>Hybrid Assembly of the Genome of the Entomopathogenic Nematode Steinernema carpocapsae Identifies the X-Chromosome.</title>
        <authorList>
            <person name="Serra L."/>
            <person name="Macchietto M."/>
            <person name="Macias-Munoz A."/>
            <person name="McGill C.J."/>
            <person name="Rodriguez I.M."/>
            <person name="Rodriguez B."/>
            <person name="Murad R."/>
            <person name="Mortazavi A."/>
        </authorList>
    </citation>
    <scope>NUCLEOTIDE SEQUENCE [LARGE SCALE GENOMIC DNA]</scope>
    <source>
        <strain evidence="3 4">ALL</strain>
    </source>
</reference>
<evidence type="ECO:0000313" key="3">
    <source>
        <dbReference type="EMBL" id="TKR81927.1"/>
    </source>
</evidence>
<keyword evidence="4" id="KW-1185">Reference proteome</keyword>
<comment type="caution">
    <text evidence="3">The sequence shown here is derived from an EMBL/GenBank/DDBJ whole genome shotgun (WGS) entry which is preliminary data.</text>
</comment>
<evidence type="ECO:0000259" key="2">
    <source>
        <dbReference type="Pfam" id="PF04155"/>
    </source>
</evidence>
<dbReference type="AlphaFoldDB" id="A0A4U5NFV6"/>
<dbReference type="EMBL" id="AZBU02000004">
    <property type="protein sequence ID" value="TKR81927.1"/>
    <property type="molecule type" value="Genomic_DNA"/>
</dbReference>
<protein>
    <recommendedName>
        <fullName evidence="2">Ground-like domain-containing protein</fullName>
    </recommendedName>
</protein>
<dbReference type="InterPro" id="IPR007284">
    <property type="entry name" value="Ground-like_dom"/>
</dbReference>
<dbReference type="Proteomes" id="UP000298663">
    <property type="component" value="Unassembled WGS sequence"/>
</dbReference>
<keyword evidence="1" id="KW-0472">Membrane</keyword>
<proteinExistence type="predicted"/>
<feature type="domain" description="Ground-like" evidence="2">
    <location>
        <begin position="20"/>
        <end position="93"/>
    </location>
</feature>